<evidence type="ECO:0000313" key="1">
    <source>
        <dbReference type="EMBL" id="MXQ64464.1"/>
    </source>
</evidence>
<dbReference type="EMBL" id="WUTW01000002">
    <property type="protein sequence ID" value="MXQ64464.1"/>
    <property type="molecule type" value="Genomic_DNA"/>
</dbReference>
<dbReference type="AlphaFoldDB" id="A0A6I4WBP5"/>
<dbReference type="GO" id="GO:0032259">
    <property type="term" value="P:methylation"/>
    <property type="evidence" value="ECO:0007669"/>
    <property type="project" value="UniProtKB-KW"/>
</dbReference>
<dbReference type="InterPro" id="IPR029063">
    <property type="entry name" value="SAM-dependent_MTases_sf"/>
</dbReference>
<reference evidence="1 2" key="1">
    <citation type="submission" date="2019-12" db="EMBL/GenBank/DDBJ databases">
        <title>Nocardia macrotermitis sp. nov. and Nocardia aurantia sp. nov., isolated from the gut of the fungus growing-termite Macrotermes natalensis.</title>
        <authorList>
            <person name="Christine B."/>
            <person name="Rene B."/>
        </authorList>
    </citation>
    <scope>NUCLEOTIDE SEQUENCE [LARGE SCALE GENOMIC DNA]</scope>
    <source>
        <strain evidence="1 2">DSM 102126</strain>
    </source>
</reference>
<organism evidence="1 2">
    <name type="scientific">Actinomadura rayongensis</name>
    <dbReference type="NCBI Taxonomy" id="1429076"/>
    <lineage>
        <taxon>Bacteria</taxon>
        <taxon>Bacillati</taxon>
        <taxon>Actinomycetota</taxon>
        <taxon>Actinomycetes</taxon>
        <taxon>Streptosporangiales</taxon>
        <taxon>Thermomonosporaceae</taxon>
        <taxon>Actinomadura</taxon>
    </lineage>
</organism>
<evidence type="ECO:0000313" key="2">
    <source>
        <dbReference type="Proteomes" id="UP000431901"/>
    </source>
</evidence>
<dbReference type="Gene3D" id="3.40.50.150">
    <property type="entry name" value="Vaccinia Virus protein VP39"/>
    <property type="match status" value="1"/>
</dbReference>
<proteinExistence type="predicted"/>
<comment type="caution">
    <text evidence="1">The sequence shown here is derived from an EMBL/GenBank/DDBJ whole genome shotgun (WGS) entry which is preliminary data.</text>
</comment>
<dbReference type="Proteomes" id="UP000431901">
    <property type="component" value="Unassembled WGS sequence"/>
</dbReference>
<dbReference type="PIRSF" id="PIRSF017393">
    <property type="entry name" value="MTase_SAV2177"/>
    <property type="match status" value="1"/>
</dbReference>
<keyword evidence="2" id="KW-1185">Reference proteome</keyword>
<dbReference type="Pfam" id="PF04672">
    <property type="entry name" value="Methyltransf_19"/>
    <property type="match status" value="1"/>
</dbReference>
<sequence>MQLAAARPFAVIDDVRHWLACDPGHDRLRAVLGKALARAGRPGSDAVATGRAAPARIYDYFLGGKDNYAVDRDAAREILAAVPAAADAARANRAFVRRAVRYMAGEGGIGQFLDVGAGLPTRGNVHEIARAERPGARVVYVDNDPVVLTHGRAILEDSAHVAVVSGDLRDPDAIWRRRRLRELIDPAEPVGVLLCGVLHFLSDAEDPFALVERLTAGLPPGSLVAVTHAWFGDLEPGAADRALAVYRRSTAEVRPRTPDEIARFLTGFAPVEPGLVAVTDWRPDTATDRVGCVLGAVGRRV</sequence>
<name>A0A6I4WBP5_9ACTN</name>
<dbReference type="InterPro" id="IPR006764">
    <property type="entry name" value="SAM_dep_MeTrfase_SAV2177_type"/>
</dbReference>
<dbReference type="GO" id="GO:0008168">
    <property type="term" value="F:methyltransferase activity"/>
    <property type="evidence" value="ECO:0007669"/>
    <property type="project" value="UniProtKB-KW"/>
</dbReference>
<protein>
    <submittedName>
        <fullName evidence="1">SAM-dependent methyltransferase</fullName>
    </submittedName>
</protein>
<gene>
    <name evidence="1" type="ORF">GQ466_10480</name>
</gene>
<keyword evidence="1" id="KW-0808">Transferase</keyword>
<dbReference type="OrthoDB" id="3216820at2"/>
<keyword evidence="1" id="KW-0489">Methyltransferase</keyword>
<accession>A0A6I4WBP5</accession>
<dbReference type="SUPFAM" id="SSF53335">
    <property type="entry name" value="S-adenosyl-L-methionine-dependent methyltransferases"/>
    <property type="match status" value="1"/>
</dbReference>